<evidence type="ECO:0000256" key="1">
    <source>
        <dbReference type="SAM" id="Phobius"/>
    </source>
</evidence>
<proteinExistence type="predicted"/>
<comment type="caution">
    <text evidence="2">The sequence shown here is derived from an EMBL/GenBank/DDBJ whole genome shotgun (WGS) entry which is preliminary data.</text>
</comment>
<keyword evidence="1" id="KW-1133">Transmembrane helix</keyword>
<gene>
    <name evidence="2" type="ORF">L3X38_027804</name>
</gene>
<dbReference type="EMBL" id="JAJFAZ020000005">
    <property type="protein sequence ID" value="KAI5328407.1"/>
    <property type="molecule type" value="Genomic_DNA"/>
</dbReference>
<keyword evidence="1" id="KW-0812">Transmembrane</keyword>
<keyword evidence="1" id="KW-0472">Membrane</keyword>
<accession>A0AAD4VQI4</accession>
<name>A0AAD4VQI4_PRUDU</name>
<dbReference type="Proteomes" id="UP001054821">
    <property type="component" value="Chromosome 5"/>
</dbReference>
<evidence type="ECO:0000313" key="2">
    <source>
        <dbReference type="EMBL" id="KAI5328407.1"/>
    </source>
</evidence>
<feature type="transmembrane region" description="Helical" evidence="1">
    <location>
        <begin position="34"/>
        <end position="55"/>
    </location>
</feature>
<reference evidence="2 3" key="1">
    <citation type="journal article" date="2022" name="G3 (Bethesda)">
        <title>Whole-genome sequence and methylome profiling of the almond [Prunus dulcis (Mill.) D.A. Webb] cultivar 'Nonpareil'.</title>
        <authorList>
            <person name="D'Amico-Willman K.M."/>
            <person name="Ouma W.Z."/>
            <person name="Meulia T."/>
            <person name="Sideli G.M."/>
            <person name="Gradziel T.M."/>
            <person name="Fresnedo-Ramirez J."/>
        </authorList>
    </citation>
    <scope>NUCLEOTIDE SEQUENCE [LARGE SCALE GENOMIC DNA]</scope>
    <source>
        <strain evidence="2">Clone GOH B32 T37-40</strain>
    </source>
</reference>
<keyword evidence="3" id="KW-1185">Reference proteome</keyword>
<evidence type="ECO:0000313" key="3">
    <source>
        <dbReference type="Proteomes" id="UP001054821"/>
    </source>
</evidence>
<protein>
    <submittedName>
        <fullName evidence="2">Uncharacterized protein</fullName>
    </submittedName>
</protein>
<dbReference type="AlphaFoldDB" id="A0AAD4VQI4"/>
<organism evidence="2 3">
    <name type="scientific">Prunus dulcis</name>
    <name type="common">Almond</name>
    <name type="synonym">Amygdalus dulcis</name>
    <dbReference type="NCBI Taxonomy" id="3755"/>
    <lineage>
        <taxon>Eukaryota</taxon>
        <taxon>Viridiplantae</taxon>
        <taxon>Streptophyta</taxon>
        <taxon>Embryophyta</taxon>
        <taxon>Tracheophyta</taxon>
        <taxon>Spermatophyta</taxon>
        <taxon>Magnoliopsida</taxon>
        <taxon>eudicotyledons</taxon>
        <taxon>Gunneridae</taxon>
        <taxon>Pentapetalae</taxon>
        <taxon>rosids</taxon>
        <taxon>fabids</taxon>
        <taxon>Rosales</taxon>
        <taxon>Rosaceae</taxon>
        <taxon>Amygdaloideae</taxon>
        <taxon>Amygdaleae</taxon>
        <taxon>Prunus</taxon>
    </lineage>
</organism>
<sequence>MVVMEVELVVVMKVELVVVEVVVVEAEDKDEEDVVVMVAVAVVVTIHPFCSRVVIAKYNLPQQIIAVDSIYGKEGEENCEFPFE</sequence>